<keyword evidence="1" id="KW-1133">Transmembrane helix</keyword>
<feature type="transmembrane region" description="Helical" evidence="1">
    <location>
        <begin position="75"/>
        <end position="94"/>
    </location>
</feature>
<keyword evidence="1" id="KW-0472">Membrane</keyword>
<feature type="transmembrane region" description="Helical" evidence="1">
    <location>
        <begin position="12"/>
        <end position="34"/>
    </location>
</feature>
<evidence type="ECO:0000256" key="1">
    <source>
        <dbReference type="SAM" id="Phobius"/>
    </source>
</evidence>
<feature type="transmembrane region" description="Helical" evidence="1">
    <location>
        <begin position="345"/>
        <end position="363"/>
    </location>
</feature>
<feature type="transmembrane region" description="Helical" evidence="1">
    <location>
        <begin position="399"/>
        <end position="416"/>
    </location>
</feature>
<dbReference type="EMBL" id="MGEK01000003">
    <property type="protein sequence ID" value="OGL83092.1"/>
    <property type="molecule type" value="Genomic_DNA"/>
</dbReference>
<organism evidence="2 3">
    <name type="scientific">Candidatus Uhrbacteria bacterium RIFCSPLOWO2_01_FULL_47_25</name>
    <dbReference type="NCBI Taxonomy" id="1802402"/>
    <lineage>
        <taxon>Bacteria</taxon>
        <taxon>Candidatus Uhriibacteriota</taxon>
    </lineage>
</organism>
<protein>
    <recommendedName>
        <fullName evidence="4">Glycosyltransferase RgtA/B/C/D-like domain-containing protein</fullName>
    </recommendedName>
</protein>
<dbReference type="Proteomes" id="UP000176846">
    <property type="component" value="Unassembled WGS sequence"/>
</dbReference>
<dbReference type="AlphaFoldDB" id="A0A1F7UXR8"/>
<feature type="transmembrane region" description="Helical" evidence="1">
    <location>
        <begin position="132"/>
        <end position="148"/>
    </location>
</feature>
<proteinExistence type="predicted"/>
<feature type="transmembrane region" description="Helical" evidence="1">
    <location>
        <begin position="221"/>
        <end position="242"/>
    </location>
</feature>
<gene>
    <name evidence="2" type="ORF">A2936_05255</name>
</gene>
<reference evidence="2 3" key="1">
    <citation type="journal article" date="2016" name="Nat. Commun.">
        <title>Thousands of microbial genomes shed light on interconnected biogeochemical processes in an aquifer system.</title>
        <authorList>
            <person name="Anantharaman K."/>
            <person name="Brown C.T."/>
            <person name="Hug L.A."/>
            <person name="Sharon I."/>
            <person name="Castelle C.J."/>
            <person name="Probst A.J."/>
            <person name="Thomas B.C."/>
            <person name="Singh A."/>
            <person name="Wilkins M.J."/>
            <person name="Karaoz U."/>
            <person name="Brodie E.L."/>
            <person name="Williams K.H."/>
            <person name="Hubbard S.S."/>
            <person name="Banfield J.F."/>
        </authorList>
    </citation>
    <scope>NUCLEOTIDE SEQUENCE [LARGE SCALE GENOMIC DNA]</scope>
</reference>
<evidence type="ECO:0008006" key="4">
    <source>
        <dbReference type="Google" id="ProtNLM"/>
    </source>
</evidence>
<evidence type="ECO:0000313" key="3">
    <source>
        <dbReference type="Proteomes" id="UP000176846"/>
    </source>
</evidence>
<feature type="transmembrane region" description="Helical" evidence="1">
    <location>
        <begin position="375"/>
        <end position="392"/>
    </location>
</feature>
<accession>A0A1F7UXR8</accession>
<feature type="transmembrane region" description="Helical" evidence="1">
    <location>
        <begin position="106"/>
        <end position="126"/>
    </location>
</feature>
<feature type="transmembrane region" description="Helical" evidence="1">
    <location>
        <begin position="315"/>
        <end position="333"/>
    </location>
</feature>
<sequence>MNEMKRGRYQLLNDHGSIIIVHMIIVFSSLAIYFNSISGVHQHFVYMAKSFLQGKLYLVEMPGNWFDAVKYDNHYYWPLGPAPAIVLMPFVAVFEKMGLFFYQNYLQMLLTAAIFYFCFVLAQKFNYSATDSLYLGFAFVFASVYHLSAFIPWSWYFAQTLTVFLTFASIHEYFGRRRYWLIGALLALVFATRFTAGFGIIFFVGAIILEAESNISQKIKNLMALIVPIIIVGVLLLTYNYLRFGDPFNNGYYNVNNHILTDQEQFERKNYGLFQLRNIPTNFYYYFLKSVDPVRLDVFSYGEQTYVLKPPYLNVSYPGVSFFVVAPIFLYIFRARFGEKIVKLALLSVSVTLLALLSYFWPGWTQVGPRYALDFLPYLYLVLLFSFPHFALTKLSKGVIVGSAFFNYFLLMTTILKM</sequence>
<feature type="transmembrane region" description="Helical" evidence="1">
    <location>
        <begin position="180"/>
        <end position="209"/>
    </location>
</feature>
<name>A0A1F7UXR8_9BACT</name>
<keyword evidence="1" id="KW-0812">Transmembrane</keyword>
<evidence type="ECO:0000313" key="2">
    <source>
        <dbReference type="EMBL" id="OGL83092.1"/>
    </source>
</evidence>
<comment type="caution">
    <text evidence="2">The sequence shown here is derived from an EMBL/GenBank/DDBJ whole genome shotgun (WGS) entry which is preliminary data.</text>
</comment>